<comment type="similarity">
    <text evidence="1">Belongs to the LysR transcriptional regulatory family.</text>
</comment>
<keyword evidence="2" id="KW-0805">Transcription regulation</keyword>
<dbReference type="Gene3D" id="3.40.190.290">
    <property type="match status" value="1"/>
</dbReference>
<keyword evidence="4" id="KW-0804">Transcription</keyword>
<proteinExistence type="inferred from homology"/>
<dbReference type="Pfam" id="PF00126">
    <property type="entry name" value="HTH_1"/>
    <property type="match status" value="1"/>
</dbReference>
<dbReference type="SUPFAM" id="SSF46785">
    <property type="entry name" value="Winged helix' DNA-binding domain"/>
    <property type="match status" value="1"/>
</dbReference>
<evidence type="ECO:0000256" key="3">
    <source>
        <dbReference type="ARBA" id="ARBA00023125"/>
    </source>
</evidence>
<organism evidence="5">
    <name type="scientific">Ectopseudomonas oleovorans</name>
    <name type="common">Pseudomonas oleovorans</name>
    <dbReference type="NCBI Taxonomy" id="301"/>
    <lineage>
        <taxon>Bacteria</taxon>
        <taxon>Pseudomonadati</taxon>
        <taxon>Pseudomonadota</taxon>
        <taxon>Gammaproteobacteria</taxon>
        <taxon>Pseudomonadales</taxon>
        <taxon>Pseudomonadaceae</taxon>
        <taxon>Ectopseudomonas</taxon>
    </lineage>
</organism>
<dbReference type="EMBL" id="LR130779">
    <property type="protein sequence ID" value="VDN66420.1"/>
    <property type="molecule type" value="Genomic_DNA"/>
</dbReference>
<evidence type="ECO:0000256" key="4">
    <source>
        <dbReference type="ARBA" id="ARBA00023163"/>
    </source>
</evidence>
<accession>A0A653BCM3</accession>
<dbReference type="CDD" id="cd08471">
    <property type="entry name" value="PBP2_CrgA_like_2"/>
    <property type="match status" value="1"/>
</dbReference>
<dbReference type="PANTHER" id="PTHR30537:SF5">
    <property type="entry name" value="HTH-TYPE TRANSCRIPTIONAL ACTIVATOR TTDR-RELATED"/>
    <property type="match status" value="1"/>
</dbReference>
<name>A0A653BCM3_ECTOL</name>
<dbReference type="Gene3D" id="1.10.10.10">
    <property type="entry name" value="Winged helix-like DNA-binding domain superfamily/Winged helix DNA-binding domain"/>
    <property type="match status" value="1"/>
</dbReference>
<dbReference type="AlphaFoldDB" id="A0A653BCM3"/>
<dbReference type="PANTHER" id="PTHR30537">
    <property type="entry name" value="HTH-TYPE TRANSCRIPTIONAL REGULATOR"/>
    <property type="match status" value="1"/>
</dbReference>
<protein>
    <submittedName>
        <fullName evidence="5">LysR family transcriptional regulator</fullName>
    </submittedName>
</protein>
<keyword evidence="3" id="KW-0238">DNA-binding</keyword>
<reference evidence="5" key="1">
    <citation type="submission" date="2018-11" db="EMBL/GenBank/DDBJ databases">
        <authorList>
            <consortium name="Genoscope - CEA"/>
            <person name="William W."/>
        </authorList>
    </citation>
    <scope>NUCLEOTIDE SEQUENCE [LARGE SCALE GENOMIC DNA]</scope>
    <source>
        <strain evidence="5">T9AD</strain>
    </source>
</reference>
<dbReference type="InterPro" id="IPR000847">
    <property type="entry name" value="LysR_HTH_N"/>
</dbReference>
<dbReference type="Pfam" id="PF03466">
    <property type="entry name" value="LysR_substrate"/>
    <property type="match status" value="1"/>
</dbReference>
<evidence type="ECO:0000256" key="2">
    <source>
        <dbReference type="ARBA" id="ARBA00023015"/>
    </source>
</evidence>
<gene>
    <name evidence="5" type="ORF">POT9AD_5445</name>
</gene>
<dbReference type="InterPro" id="IPR036390">
    <property type="entry name" value="WH_DNA-bd_sf"/>
</dbReference>
<dbReference type="PROSITE" id="PS50931">
    <property type="entry name" value="HTH_LYSR"/>
    <property type="match status" value="1"/>
</dbReference>
<dbReference type="GO" id="GO:0006351">
    <property type="term" value="P:DNA-templated transcription"/>
    <property type="evidence" value="ECO:0007669"/>
    <property type="project" value="TreeGrafter"/>
</dbReference>
<dbReference type="OrthoDB" id="9786526at2"/>
<dbReference type="SUPFAM" id="SSF53850">
    <property type="entry name" value="Periplasmic binding protein-like II"/>
    <property type="match status" value="1"/>
</dbReference>
<dbReference type="FunFam" id="1.10.10.10:FF:000001">
    <property type="entry name" value="LysR family transcriptional regulator"/>
    <property type="match status" value="1"/>
</dbReference>
<dbReference type="GO" id="GO:0003700">
    <property type="term" value="F:DNA-binding transcription factor activity"/>
    <property type="evidence" value="ECO:0007669"/>
    <property type="project" value="InterPro"/>
</dbReference>
<sequence length="307" mass="33146">MDRFQEMRVLLAVTEAESFAGGAKLLGISPPSVTRAVAALEARLGTLLLARSTRSLRLTEAGQRYVEDCRRILLELEEAEELAAGGSVRPRGRLTVTAPVMFGELFLIPRIAQYLDLYPEVEINALLVDRVVNMMEEGIDIAVRIGSLPEGDHPVLQVGQVRQVLCASPAFLDRVGRPRHPDELRSAPIVMPSGSGLLSHWQFSAADGTFGFTPTPRFTVNSNQAAISAARLGWGYTRVLSYQVAAAVARGEVELVLEAFEPPALPVHIIHQGGRQVSAKVRAFVDHCAASFRADPALRAAGQPPAA</sequence>
<dbReference type="InterPro" id="IPR058163">
    <property type="entry name" value="LysR-type_TF_proteobact-type"/>
</dbReference>
<evidence type="ECO:0000313" key="5">
    <source>
        <dbReference type="EMBL" id="VDN66420.1"/>
    </source>
</evidence>
<dbReference type="InterPro" id="IPR005119">
    <property type="entry name" value="LysR_subst-bd"/>
</dbReference>
<dbReference type="GO" id="GO:0043565">
    <property type="term" value="F:sequence-specific DNA binding"/>
    <property type="evidence" value="ECO:0007669"/>
    <property type="project" value="TreeGrafter"/>
</dbReference>
<dbReference type="InterPro" id="IPR036388">
    <property type="entry name" value="WH-like_DNA-bd_sf"/>
</dbReference>
<evidence type="ECO:0000256" key="1">
    <source>
        <dbReference type="ARBA" id="ARBA00009437"/>
    </source>
</evidence>